<keyword evidence="1 2" id="KW-0378">Hydrolase</keyword>
<accession>A0A562JBB2</accession>
<dbReference type="EMBL" id="VLKH01000004">
    <property type="protein sequence ID" value="TWH80380.1"/>
    <property type="molecule type" value="Genomic_DNA"/>
</dbReference>
<evidence type="ECO:0000256" key="1">
    <source>
        <dbReference type="ARBA" id="ARBA00022801"/>
    </source>
</evidence>
<dbReference type="InterPro" id="IPR036412">
    <property type="entry name" value="HAD-like_sf"/>
</dbReference>
<evidence type="ECO:0000313" key="2">
    <source>
        <dbReference type="EMBL" id="TWH80380.1"/>
    </source>
</evidence>
<dbReference type="Pfam" id="PF00702">
    <property type="entry name" value="Hydrolase"/>
    <property type="match status" value="1"/>
</dbReference>
<evidence type="ECO:0000313" key="3">
    <source>
        <dbReference type="Proteomes" id="UP000315343"/>
    </source>
</evidence>
<dbReference type="AlphaFoldDB" id="A0A562JBB2"/>
<dbReference type="SUPFAM" id="SSF56784">
    <property type="entry name" value="HAD-like"/>
    <property type="match status" value="1"/>
</dbReference>
<name>A0A562JBB2_9FIRM</name>
<dbReference type="InterPro" id="IPR023214">
    <property type="entry name" value="HAD_sf"/>
</dbReference>
<dbReference type="Proteomes" id="UP000315343">
    <property type="component" value="Unassembled WGS sequence"/>
</dbReference>
<comment type="caution">
    <text evidence="2">The sequence shown here is derived from an EMBL/GenBank/DDBJ whole genome shotgun (WGS) entry which is preliminary data.</text>
</comment>
<dbReference type="InterPro" id="IPR051540">
    <property type="entry name" value="S-2-haloacid_dehalogenase"/>
</dbReference>
<dbReference type="NCBIfam" id="TIGR01509">
    <property type="entry name" value="HAD-SF-IA-v3"/>
    <property type="match status" value="1"/>
</dbReference>
<reference evidence="2 3" key="1">
    <citation type="submission" date="2019-07" db="EMBL/GenBank/DDBJ databases">
        <title>Genomic Encyclopedia of Type Strains, Phase I: the one thousand microbial genomes (KMG-I) project.</title>
        <authorList>
            <person name="Kyrpides N."/>
        </authorList>
    </citation>
    <scope>NUCLEOTIDE SEQUENCE [LARGE SCALE GENOMIC DNA]</scope>
    <source>
        <strain evidence="2 3">DSM 13558</strain>
    </source>
</reference>
<keyword evidence="3" id="KW-1185">Reference proteome</keyword>
<dbReference type="SFLD" id="SFLDG01129">
    <property type="entry name" value="C1.5:_HAD__Beta-PGM__Phosphata"/>
    <property type="match status" value="1"/>
</dbReference>
<dbReference type="SFLD" id="SFLDS00003">
    <property type="entry name" value="Haloacid_Dehalogenase"/>
    <property type="match status" value="1"/>
</dbReference>
<dbReference type="PANTHER" id="PTHR43316:SF8">
    <property type="entry name" value="HAD FAMILY HYDROLASE"/>
    <property type="match status" value="1"/>
</dbReference>
<dbReference type="PANTHER" id="PTHR43316">
    <property type="entry name" value="HYDROLASE, HALOACID DELAHOGENASE-RELATED"/>
    <property type="match status" value="1"/>
</dbReference>
<sequence length="227" mass="26383">MQNIEAIFFDLFFTLIIPKYHLQQNENDVLGLSIEEWELYAKYEMIYKRRAIGIVNSPEEIIDEIVDSMPFSVSEMQKKKLLAFRKERMKNALINVEFEIVETIQKLRDNGIKIGLISNADVIDAMYWPESPLYNLFNDAVFSYEVKCLKPNSDIYNIAIQRMNVNPEKSVFVGDGGSDELLGARKVGMKTVFTEHLDIKEPNKRNKIMEGSDYHILHFSELTDLFL</sequence>
<dbReference type="OrthoDB" id="264363at2"/>
<dbReference type="Gene3D" id="3.40.50.1000">
    <property type="entry name" value="HAD superfamily/HAD-like"/>
    <property type="match status" value="1"/>
</dbReference>
<dbReference type="NCBIfam" id="TIGR01549">
    <property type="entry name" value="HAD-SF-IA-v1"/>
    <property type="match status" value="1"/>
</dbReference>
<proteinExistence type="predicted"/>
<dbReference type="PRINTS" id="PR00413">
    <property type="entry name" value="HADHALOGNASE"/>
</dbReference>
<protein>
    <submittedName>
        <fullName evidence="2">Putative hydrolase of the HAD superfamily</fullName>
    </submittedName>
</protein>
<organism evidence="2 3">
    <name type="scientific">Sedimentibacter saalensis</name>
    <dbReference type="NCBI Taxonomy" id="130788"/>
    <lineage>
        <taxon>Bacteria</taxon>
        <taxon>Bacillati</taxon>
        <taxon>Bacillota</taxon>
        <taxon>Tissierellia</taxon>
        <taxon>Sedimentibacter</taxon>
    </lineage>
</organism>
<dbReference type="RefSeq" id="WP_145082213.1">
    <property type="nucleotide sequence ID" value="NZ_DAMBUX010000001.1"/>
</dbReference>
<dbReference type="InterPro" id="IPR006439">
    <property type="entry name" value="HAD-SF_hydro_IA"/>
</dbReference>
<dbReference type="GO" id="GO:0016787">
    <property type="term" value="F:hydrolase activity"/>
    <property type="evidence" value="ECO:0007669"/>
    <property type="project" value="UniProtKB-KW"/>
</dbReference>
<gene>
    <name evidence="2" type="ORF">LY60_01641</name>
</gene>